<dbReference type="PANTHER" id="PTHR47893:SF1">
    <property type="entry name" value="REGULATORY PROTEIN PCHR"/>
    <property type="match status" value="1"/>
</dbReference>
<keyword evidence="1" id="KW-0805">Transcription regulation</keyword>
<organism evidence="5 6">
    <name type="scientific">Sphingobacterium daejeonense</name>
    <dbReference type="NCBI Taxonomy" id="371142"/>
    <lineage>
        <taxon>Bacteria</taxon>
        <taxon>Pseudomonadati</taxon>
        <taxon>Bacteroidota</taxon>
        <taxon>Sphingobacteriia</taxon>
        <taxon>Sphingobacteriales</taxon>
        <taxon>Sphingobacteriaceae</taxon>
        <taxon>Sphingobacterium</taxon>
    </lineage>
</organism>
<dbReference type="InterPro" id="IPR018062">
    <property type="entry name" value="HTH_AraC-typ_CS"/>
</dbReference>
<dbReference type="SMART" id="SM00342">
    <property type="entry name" value="HTH_ARAC"/>
    <property type="match status" value="1"/>
</dbReference>
<keyword evidence="3" id="KW-0804">Transcription</keyword>
<dbReference type="Gene3D" id="1.10.10.60">
    <property type="entry name" value="Homeodomain-like"/>
    <property type="match status" value="2"/>
</dbReference>
<evidence type="ECO:0000259" key="4">
    <source>
        <dbReference type="PROSITE" id="PS01124"/>
    </source>
</evidence>
<reference evidence="6" key="1">
    <citation type="journal article" date="2019" name="Int. J. Syst. Evol. Microbiol.">
        <title>The Global Catalogue of Microorganisms (GCM) 10K type strain sequencing project: providing services to taxonomists for standard genome sequencing and annotation.</title>
        <authorList>
            <consortium name="The Broad Institute Genomics Platform"/>
            <consortium name="The Broad Institute Genome Sequencing Center for Infectious Disease"/>
            <person name="Wu L."/>
            <person name="Ma J."/>
        </authorList>
    </citation>
    <scope>NUCLEOTIDE SEQUENCE [LARGE SCALE GENOMIC DNA]</scope>
    <source>
        <strain evidence="6">CCUG 52468</strain>
    </source>
</reference>
<keyword evidence="2" id="KW-0238">DNA-binding</keyword>
<dbReference type="PANTHER" id="PTHR47893">
    <property type="entry name" value="REGULATORY PROTEIN PCHR"/>
    <property type="match status" value="1"/>
</dbReference>
<dbReference type="Proteomes" id="UP001597205">
    <property type="component" value="Unassembled WGS sequence"/>
</dbReference>
<dbReference type="InterPro" id="IPR018060">
    <property type="entry name" value="HTH_AraC"/>
</dbReference>
<dbReference type="EMBL" id="JBHTKY010000017">
    <property type="protein sequence ID" value="MFD1166306.1"/>
    <property type="molecule type" value="Genomic_DNA"/>
</dbReference>
<keyword evidence="6" id="KW-1185">Reference proteome</keyword>
<evidence type="ECO:0000313" key="5">
    <source>
        <dbReference type="EMBL" id="MFD1166306.1"/>
    </source>
</evidence>
<proteinExistence type="predicted"/>
<name>A0ABW3RN66_9SPHI</name>
<dbReference type="PROSITE" id="PS00041">
    <property type="entry name" value="HTH_ARAC_FAMILY_1"/>
    <property type="match status" value="1"/>
</dbReference>
<dbReference type="SUPFAM" id="SSF46689">
    <property type="entry name" value="Homeodomain-like"/>
    <property type="match status" value="2"/>
</dbReference>
<evidence type="ECO:0000256" key="3">
    <source>
        <dbReference type="ARBA" id="ARBA00023163"/>
    </source>
</evidence>
<dbReference type="InterPro" id="IPR053142">
    <property type="entry name" value="PchR_regulatory_protein"/>
</dbReference>
<evidence type="ECO:0000313" key="6">
    <source>
        <dbReference type="Proteomes" id="UP001597205"/>
    </source>
</evidence>
<dbReference type="Pfam" id="PF12833">
    <property type="entry name" value="HTH_18"/>
    <property type="match status" value="1"/>
</dbReference>
<comment type="caution">
    <text evidence="5">The sequence shown here is derived from an EMBL/GenBank/DDBJ whole genome shotgun (WGS) entry which is preliminary data.</text>
</comment>
<gene>
    <name evidence="5" type="ORF">ACFQ2C_11880</name>
</gene>
<feature type="domain" description="HTH araC/xylS-type" evidence="4">
    <location>
        <begin position="221"/>
        <end position="318"/>
    </location>
</feature>
<protein>
    <submittedName>
        <fullName evidence="5">Helix-turn-helix transcriptional regulator</fullName>
    </submittedName>
</protein>
<sequence>MLVKCKLVEFDKWLFLEEVQDQFLPYKSYQRNQTKLSTGPLKSQQTWVNGHGLFIWSSRISVDKAVHFHTETIGQAISILIFQPLNESMAFAYESCLDGQANNRKFSSLHYLNRNKEWDFLFISLSKSFFKNLIERDEKLRLDFLKRQSLENSKSTSQYFADSAFQNISRELSNMISSDTIDRNHLDELLINNFHENYQNIEVANSHDLEVASQIDINKLEKAKRVLEGNIMHPPTQKELAEEVLMSESKLRKDFKKYYGMTIHDFLTQIRMQKARIYLLVDQLTVYEVASLTGYGHQNNFSYAFRKFFGYPPRDLKV</sequence>
<evidence type="ECO:0000256" key="2">
    <source>
        <dbReference type="ARBA" id="ARBA00023125"/>
    </source>
</evidence>
<evidence type="ECO:0000256" key="1">
    <source>
        <dbReference type="ARBA" id="ARBA00023015"/>
    </source>
</evidence>
<dbReference type="InterPro" id="IPR009057">
    <property type="entry name" value="Homeodomain-like_sf"/>
</dbReference>
<dbReference type="RefSeq" id="WP_380896853.1">
    <property type="nucleotide sequence ID" value="NZ_JBHTKY010000017.1"/>
</dbReference>
<dbReference type="PROSITE" id="PS01124">
    <property type="entry name" value="HTH_ARAC_FAMILY_2"/>
    <property type="match status" value="1"/>
</dbReference>
<accession>A0ABW3RN66</accession>